<protein>
    <recommendedName>
        <fullName evidence="2">DUF7950 domain-containing protein</fullName>
    </recommendedName>
</protein>
<evidence type="ECO:0000313" key="4">
    <source>
        <dbReference type="Proteomes" id="UP001189624"/>
    </source>
</evidence>
<sequence>MHSPTLTQHFNATCPRHVSLSHVSHRSCRLSPTISINLTSFLHLRCLSSPCFSILFHIHSPFPNPKHTKMESKGGCCITKCQTHAAHHISKVHTIMLRFRPIAPKPLSAAALSDASSSESAADAFSRSAGPKRKRAKGNTNTNTKRCTRRRNAPPPPHPPPTPPPTTLPLLPETPVPKKTISGEGQKNAPVWLSFGDHGGAAASVDPYWFPPPAVAGTVVMMECVTDTWREDDERLGSGDEERKVKLEADTCPGFISDGYGRVTWTNGAYREVVGEGGVWLAMKVSVAYPCRGFTCWVRVQYACGTERTVPCDVWRMDSGGFAWRLDVQAALTLTLAL</sequence>
<dbReference type="Gramene" id="rna-AYBTSS11_LOCUS27114">
    <property type="protein sequence ID" value="CAJ1975026.1"/>
    <property type="gene ID" value="gene-AYBTSS11_LOCUS27114"/>
</dbReference>
<dbReference type="InterPro" id="IPR057710">
    <property type="entry name" value="DUF7950"/>
</dbReference>
<keyword evidence="4" id="KW-1185">Reference proteome</keyword>
<dbReference type="Proteomes" id="UP001189624">
    <property type="component" value="Chromosome 9"/>
</dbReference>
<dbReference type="AlphaFoldDB" id="A0AA86SY41"/>
<proteinExistence type="predicted"/>
<feature type="region of interest" description="Disordered" evidence="1">
    <location>
        <begin position="118"/>
        <end position="185"/>
    </location>
</feature>
<dbReference type="Pfam" id="PF25821">
    <property type="entry name" value="DUF7950"/>
    <property type="match status" value="1"/>
</dbReference>
<name>A0AA86SY41_9FABA</name>
<reference evidence="3" key="1">
    <citation type="submission" date="2023-10" db="EMBL/GenBank/DDBJ databases">
        <authorList>
            <person name="Domelevo Entfellner J.-B."/>
        </authorList>
    </citation>
    <scope>NUCLEOTIDE SEQUENCE</scope>
</reference>
<gene>
    <name evidence="3" type="ORF">AYBTSS11_LOCUS27114</name>
</gene>
<dbReference type="PANTHER" id="PTHR33595">
    <property type="entry name" value="VON WILLEBRAND FACTOR A DOMAIN PROTEIN"/>
    <property type="match status" value="1"/>
</dbReference>
<feature type="compositionally biased region" description="Low complexity" evidence="1">
    <location>
        <begin position="118"/>
        <end position="129"/>
    </location>
</feature>
<organism evidence="3 4">
    <name type="scientific">Sphenostylis stenocarpa</name>
    <dbReference type="NCBI Taxonomy" id="92480"/>
    <lineage>
        <taxon>Eukaryota</taxon>
        <taxon>Viridiplantae</taxon>
        <taxon>Streptophyta</taxon>
        <taxon>Embryophyta</taxon>
        <taxon>Tracheophyta</taxon>
        <taxon>Spermatophyta</taxon>
        <taxon>Magnoliopsida</taxon>
        <taxon>eudicotyledons</taxon>
        <taxon>Gunneridae</taxon>
        <taxon>Pentapetalae</taxon>
        <taxon>rosids</taxon>
        <taxon>fabids</taxon>
        <taxon>Fabales</taxon>
        <taxon>Fabaceae</taxon>
        <taxon>Papilionoideae</taxon>
        <taxon>50 kb inversion clade</taxon>
        <taxon>NPAAA clade</taxon>
        <taxon>indigoferoid/millettioid clade</taxon>
        <taxon>Phaseoleae</taxon>
        <taxon>Sphenostylis</taxon>
    </lineage>
</organism>
<feature type="domain" description="DUF7950" evidence="2">
    <location>
        <begin position="218"/>
        <end position="333"/>
    </location>
</feature>
<dbReference type="PANTHER" id="PTHR33595:SF7">
    <property type="entry name" value="OS12G0242500 PROTEIN"/>
    <property type="match status" value="1"/>
</dbReference>
<evidence type="ECO:0000259" key="2">
    <source>
        <dbReference type="Pfam" id="PF25821"/>
    </source>
</evidence>
<accession>A0AA86SY41</accession>
<dbReference type="EMBL" id="OY731406">
    <property type="protein sequence ID" value="CAJ1975026.1"/>
    <property type="molecule type" value="Genomic_DNA"/>
</dbReference>
<evidence type="ECO:0000256" key="1">
    <source>
        <dbReference type="SAM" id="MobiDB-lite"/>
    </source>
</evidence>
<feature type="compositionally biased region" description="Pro residues" evidence="1">
    <location>
        <begin position="153"/>
        <end position="175"/>
    </location>
</feature>
<evidence type="ECO:0000313" key="3">
    <source>
        <dbReference type="EMBL" id="CAJ1975026.1"/>
    </source>
</evidence>